<dbReference type="CDD" id="cd00082">
    <property type="entry name" value="HisKA"/>
    <property type="match status" value="1"/>
</dbReference>
<dbReference type="PROSITE" id="PS50109">
    <property type="entry name" value="HIS_KIN"/>
    <property type="match status" value="1"/>
</dbReference>
<dbReference type="SUPFAM" id="SSF55874">
    <property type="entry name" value="ATPase domain of HSP90 chaperone/DNA topoisomerase II/histidine kinase"/>
    <property type="match status" value="1"/>
</dbReference>
<keyword evidence="5" id="KW-0808">Transferase</keyword>
<keyword evidence="3" id="KW-0597">Phosphoprotein</keyword>
<dbReference type="InterPro" id="IPR036097">
    <property type="entry name" value="HisK_dim/P_sf"/>
</dbReference>
<dbReference type="InterPro" id="IPR004358">
    <property type="entry name" value="Sig_transdc_His_kin-like_C"/>
</dbReference>
<proteinExistence type="predicted"/>
<name>A0A7C4A7Q9_9BACT</name>
<dbReference type="Pfam" id="PF02518">
    <property type="entry name" value="HATPase_c"/>
    <property type="match status" value="1"/>
</dbReference>
<dbReference type="SMART" id="SM00388">
    <property type="entry name" value="HisKA"/>
    <property type="match status" value="1"/>
</dbReference>
<dbReference type="InterPro" id="IPR003594">
    <property type="entry name" value="HATPase_dom"/>
</dbReference>
<dbReference type="EC" id="2.7.13.3" evidence="2"/>
<dbReference type="SMART" id="SM00387">
    <property type="entry name" value="HATPase_c"/>
    <property type="match status" value="1"/>
</dbReference>
<dbReference type="GO" id="GO:0000155">
    <property type="term" value="F:phosphorelay sensor kinase activity"/>
    <property type="evidence" value="ECO:0007669"/>
    <property type="project" value="InterPro"/>
</dbReference>
<feature type="domain" description="Histidine kinase" evidence="4">
    <location>
        <begin position="10"/>
        <end position="256"/>
    </location>
</feature>
<accession>A0A7C4A7Q9</accession>
<evidence type="ECO:0000313" key="5">
    <source>
        <dbReference type="EMBL" id="HGG91407.1"/>
    </source>
</evidence>
<comment type="caution">
    <text evidence="5">The sequence shown here is derived from an EMBL/GenBank/DDBJ whole genome shotgun (WGS) entry which is preliminary data.</text>
</comment>
<dbReference type="PANTHER" id="PTHR43065:SF42">
    <property type="entry name" value="TWO-COMPONENT SENSOR PPRA"/>
    <property type="match status" value="1"/>
</dbReference>
<gene>
    <name evidence="5" type="ORF">ENR59_00455</name>
</gene>
<dbReference type="Pfam" id="PF00512">
    <property type="entry name" value="HisKA"/>
    <property type="match status" value="1"/>
</dbReference>
<evidence type="ECO:0000259" key="4">
    <source>
        <dbReference type="PROSITE" id="PS50109"/>
    </source>
</evidence>
<sequence length="258" mass="28160">MLSVGGLAAGMAHEINNPLASILQALQVVNRRLDPDLPANAGVARELGLDLGLVRQYMEQRGLTDFLRGMHEAGVRAARIVSNMLGFSRKSGGECAPCHLAEILDKAVELASGDYDLKKQYDFRHIEIIREFVPDMEPVDCQGMEMEQVFFNILKNAAQALKDRPDASVAPRITLRVRPEKLNAVVEIEDNGPGMSEDVRRRVFEPFFTTKDVGVGTGLGLSVVFFIVAENHKGSVAVESAPGGGARFVIRLPYSRSG</sequence>
<dbReference type="AlphaFoldDB" id="A0A7C4A7Q9"/>
<evidence type="ECO:0000256" key="2">
    <source>
        <dbReference type="ARBA" id="ARBA00012438"/>
    </source>
</evidence>
<dbReference type="SUPFAM" id="SSF47384">
    <property type="entry name" value="Homodimeric domain of signal transducing histidine kinase"/>
    <property type="match status" value="1"/>
</dbReference>
<dbReference type="PRINTS" id="PR00344">
    <property type="entry name" value="BCTRLSENSOR"/>
</dbReference>
<dbReference type="InterPro" id="IPR005467">
    <property type="entry name" value="His_kinase_dom"/>
</dbReference>
<protein>
    <recommendedName>
        <fullName evidence="2">histidine kinase</fullName>
        <ecNumber evidence="2">2.7.13.3</ecNumber>
    </recommendedName>
</protein>
<organism evidence="5">
    <name type="scientific">Fundidesulfovibrio putealis</name>
    <dbReference type="NCBI Taxonomy" id="270496"/>
    <lineage>
        <taxon>Bacteria</taxon>
        <taxon>Pseudomonadati</taxon>
        <taxon>Thermodesulfobacteriota</taxon>
        <taxon>Desulfovibrionia</taxon>
        <taxon>Desulfovibrionales</taxon>
        <taxon>Desulfovibrionaceae</taxon>
        <taxon>Fundidesulfovibrio</taxon>
    </lineage>
</organism>
<keyword evidence="5" id="KW-0418">Kinase</keyword>
<evidence type="ECO:0000256" key="3">
    <source>
        <dbReference type="ARBA" id="ARBA00022553"/>
    </source>
</evidence>
<dbReference type="InterPro" id="IPR003661">
    <property type="entry name" value="HisK_dim/P_dom"/>
</dbReference>
<dbReference type="PANTHER" id="PTHR43065">
    <property type="entry name" value="SENSOR HISTIDINE KINASE"/>
    <property type="match status" value="1"/>
</dbReference>
<dbReference type="Gene3D" id="3.30.565.10">
    <property type="entry name" value="Histidine kinase-like ATPase, C-terminal domain"/>
    <property type="match status" value="1"/>
</dbReference>
<evidence type="ECO:0000256" key="1">
    <source>
        <dbReference type="ARBA" id="ARBA00000085"/>
    </source>
</evidence>
<dbReference type="Gene3D" id="1.10.287.130">
    <property type="match status" value="1"/>
</dbReference>
<dbReference type="InterPro" id="IPR036890">
    <property type="entry name" value="HATPase_C_sf"/>
</dbReference>
<dbReference type="EMBL" id="DSRP01000031">
    <property type="protein sequence ID" value="HGG91407.1"/>
    <property type="molecule type" value="Genomic_DNA"/>
</dbReference>
<comment type="catalytic activity">
    <reaction evidence="1">
        <text>ATP + protein L-histidine = ADP + protein N-phospho-L-histidine.</text>
        <dbReference type="EC" id="2.7.13.3"/>
    </reaction>
</comment>
<reference evidence="5" key="1">
    <citation type="journal article" date="2020" name="mSystems">
        <title>Genome- and Community-Level Interaction Insights into Carbon Utilization and Element Cycling Functions of Hydrothermarchaeota in Hydrothermal Sediment.</title>
        <authorList>
            <person name="Zhou Z."/>
            <person name="Liu Y."/>
            <person name="Xu W."/>
            <person name="Pan J."/>
            <person name="Luo Z.H."/>
            <person name="Li M."/>
        </authorList>
    </citation>
    <scope>NUCLEOTIDE SEQUENCE [LARGE SCALE GENOMIC DNA]</scope>
    <source>
        <strain evidence="5">SpSt-413</strain>
    </source>
</reference>